<dbReference type="InterPro" id="IPR036250">
    <property type="entry name" value="AcylCo_DH-like_C"/>
</dbReference>
<evidence type="ECO:0000259" key="6">
    <source>
        <dbReference type="Pfam" id="PF00441"/>
    </source>
</evidence>
<dbReference type="SUPFAM" id="SSF47203">
    <property type="entry name" value="Acyl-CoA dehydrogenase C-terminal domain-like"/>
    <property type="match status" value="1"/>
</dbReference>
<evidence type="ECO:0000256" key="5">
    <source>
        <dbReference type="ARBA" id="ARBA00023002"/>
    </source>
</evidence>
<dbReference type="Proteomes" id="UP000297496">
    <property type="component" value="Unassembled WGS sequence"/>
</dbReference>
<keyword evidence="3" id="KW-0285">Flavoprotein</keyword>
<protein>
    <submittedName>
        <fullName evidence="8">Acyl-CoA dehydrogenase</fullName>
    </submittedName>
</protein>
<keyword evidence="9" id="KW-1185">Reference proteome</keyword>
<dbReference type="Pfam" id="PF02771">
    <property type="entry name" value="Acyl-CoA_dh_N"/>
    <property type="match status" value="1"/>
</dbReference>
<dbReference type="InterPro" id="IPR009075">
    <property type="entry name" value="AcylCo_DH/oxidase_C"/>
</dbReference>
<feature type="domain" description="Acyl-CoA dehydrogenase/oxidase C-terminal" evidence="6">
    <location>
        <begin position="234"/>
        <end position="367"/>
    </location>
</feature>
<evidence type="ECO:0000256" key="3">
    <source>
        <dbReference type="ARBA" id="ARBA00022630"/>
    </source>
</evidence>
<dbReference type="AlphaFoldDB" id="A0A4Z1C8G8"/>
<dbReference type="Gene3D" id="1.10.540.10">
    <property type="entry name" value="Acyl-CoA dehydrogenase/oxidase, N-terminal domain"/>
    <property type="match status" value="1"/>
</dbReference>
<dbReference type="GO" id="GO:0003995">
    <property type="term" value="F:acyl-CoA dehydrogenase activity"/>
    <property type="evidence" value="ECO:0007669"/>
    <property type="project" value="TreeGrafter"/>
</dbReference>
<dbReference type="InterPro" id="IPR037069">
    <property type="entry name" value="AcylCoA_DH/ox_N_sf"/>
</dbReference>
<keyword evidence="5" id="KW-0560">Oxidoreductase</keyword>
<sequence length="371" mass="38791">MSQPWPESDPALLAPVEEHDELRSIVRQVLAKHADHEQVRTSADSALGWSADLWGRLNGELEIGGLAVPEALGGAGFGVREIAVVLEEAGASLLPEPVLASAVLGCRALAAADDAAGVAHLRATALSGESVLTVSLAAGLDAEVGEDSWLLTGSVAGVLQAESSDHVVVVAGTDAGPGLFLVAREHCSVTPRRVVDLTRRQADVALASAPATQLVAAPRAEVVIADLRRLTLVALAAEHAGIAARLLDLTCEYVVQRQQFGRAIGSFQAVKHRLADVLVDRERALSAARYAAALLDSDADPHEADLAASVAAAVCQDAALRAAHETIQLHGGIGFTWEHRAHYYLRRVLGDEGVFGSSREHRAAIADLVGV</sequence>
<dbReference type="Gene3D" id="2.40.110.10">
    <property type="entry name" value="Butyryl-CoA Dehydrogenase, subunit A, domain 2"/>
    <property type="match status" value="1"/>
</dbReference>
<evidence type="ECO:0000256" key="4">
    <source>
        <dbReference type="ARBA" id="ARBA00022827"/>
    </source>
</evidence>
<dbReference type="GO" id="GO:0050660">
    <property type="term" value="F:flavin adenine dinucleotide binding"/>
    <property type="evidence" value="ECO:0007669"/>
    <property type="project" value="InterPro"/>
</dbReference>
<comment type="cofactor">
    <cofactor evidence="1">
        <name>FAD</name>
        <dbReference type="ChEBI" id="CHEBI:57692"/>
    </cofactor>
</comment>
<proteinExistence type="inferred from homology"/>
<comment type="similarity">
    <text evidence="2">Belongs to the acyl-CoA dehydrogenase family.</text>
</comment>
<dbReference type="InterPro" id="IPR046373">
    <property type="entry name" value="Acyl-CoA_Oxase/DH_mid-dom_sf"/>
</dbReference>
<dbReference type="Pfam" id="PF00441">
    <property type="entry name" value="Acyl-CoA_dh_1"/>
    <property type="match status" value="1"/>
</dbReference>
<feature type="domain" description="Acyl-CoA dehydrogenase/oxidase N-terminal" evidence="7">
    <location>
        <begin position="17"/>
        <end position="95"/>
    </location>
</feature>
<reference evidence="8 9" key="1">
    <citation type="submission" date="2019-04" db="EMBL/GenBank/DDBJ databases">
        <title>Three New Species of Nocardioides, Nocardioides euryhalodurans sp. nov., Nocardioides seonyuensis sp. nov. and Nocardioides eburneoflavus sp. nov. Isolated from Soil.</title>
        <authorList>
            <person name="Roh S.G."/>
            <person name="Lee C."/>
            <person name="Kim M.-K."/>
            <person name="Kim S.B."/>
        </authorList>
    </citation>
    <scope>NUCLEOTIDE SEQUENCE [LARGE SCALE GENOMIC DNA]</scope>
    <source>
        <strain evidence="8 9">MMS17-SY213</strain>
    </source>
</reference>
<evidence type="ECO:0000259" key="7">
    <source>
        <dbReference type="Pfam" id="PF02771"/>
    </source>
</evidence>
<dbReference type="OrthoDB" id="7328575at2"/>
<gene>
    <name evidence="8" type="ORF">EXE59_20530</name>
</gene>
<comment type="caution">
    <text evidence="8">The sequence shown here is derived from an EMBL/GenBank/DDBJ whole genome shotgun (WGS) entry which is preliminary data.</text>
</comment>
<dbReference type="PANTHER" id="PTHR43884:SF20">
    <property type="entry name" value="ACYL-COA DEHYDROGENASE FADE28"/>
    <property type="match status" value="1"/>
</dbReference>
<accession>A0A4Z1C8G8</accession>
<dbReference type="InterPro" id="IPR013786">
    <property type="entry name" value="AcylCoA_DH/ox_N"/>
</dbReference>
<organism evidence="8 9">
    <name type="scientific">Nocardioides eburneiflavus</name>
    <dbReference type="NCBI Taxonomy" id="2518372"/>
    <lineage>
        <taxon>Bacteria</taxon>
        <taxon>Bacillati</taxon>
        <taxon>Actinomycetota</taxon>
        <taxon>Actinomycetes</taxon>
        <taxon>Propionibacteriales</taxon>
        <taxon>Nocardioidaceae</taxon>
        <taxon>Nocardioides</taxon>
    </lineage>
</organism>
<keyword evidence="4" id="KW-0274">FAD</keyword>
<name>A0A4Z1C8G8_9ACTN</name>
<dbReference type="PANTHER" id="PTHR43884">
    <property type="entry name" value="ACYL-COA DEHYDROGENASE"/>
    <property type="match status" value="1"/>
</dbReference>
<dbReference type="EMBL" id="SRRO01000001">
    <property type="protein sequence ID" value="TGN66072.1"/>
    <property type="molecule type" value="Genomic_DNA"/>
</dbReference>
<dbReference type="RefSeq" id="WP_135840558.1">
    <property type="nucleotide sequence ID" value="NZ_SRRO01000001.1"/>
</dbReference>
<dbReference type="InterPro" id="IPR009100">
    <property type="entry name" value="AcylCoA_DH/oxidase_NM_dom_sf"/>
</dbReference>
<evidence type="ECO:0000256" key="1">
    <source>
        <dbReference type="ARBA" id="ARBA00001974"/>
    </source>
</evidence>
<dbReference type="Gene3D" id="1.20.140.10">
    <property type="entry name" value="Butyryl-CoA Dehydrogenase, subunit A, domain 3"/>
    <property type="match status" value="1"/>
</dbReference>
<evidence type="ECO:0000313" key="9">
    <source>
        <dbReference type="Proteomes" id="UP000297496"/>
    </source>
</evidence>
<evidence type="ECO:0000313" key="8">
    <source>
        <dbReference type="EMBL" id="TGN66072.1"/>
    </source>
</evidence>
<dbReference type="SUPFAM" id="SSF56645">
    <property type="entry name" value="Acyl-CoA dehydrogenase NM domain-like"/>
    <property type="match status" value="1"/>
</dbReference>
<evidence type="ECO:0000256" key="2">
    <source>
        <dbReference type="ARBA" id="ARBA00009347"/>
    </source>
</evidence>